<keyword evidence="2" id="KW-1185">Reference proteome</keyword>
<protein>
    <submittedName>
        <fullName evidence="1">Uncharacterized protein</fullName>
    </submittedName>
</protein>
<name>A0ABZ0Z3D7_9CAUD</name>
<evidence type="ECO:0000313" key="1">
    <source>
        <dbReference type="EMBL" id="WQJ51540.1"/>
    </source>
</evidence>
<organism evidence="1 2">
    <name type="scientific">phage Lak_Megaphage_RVC_AP3_GC26</name>
    <dbReference type="NCBI Taxonomy" id="3109225"/>
    <lineage>
        <taxon>Viruses</taxon>
        <taxon>Duplodnaviria</taxon>
        <taxon>Heunggongvirae</taxon>
        <taxon>Uroviricota</taxon>
        <taxon>Caudoviricetes</taxon>
        <taxon>Caudoviricetes code 15 clade</taxon>
    </lineage>
</organism>
<dbReference type="Proteomes" id="UP001348805">
    <property type="component" value="Segment"/>
</dbReference>
<dbReference type="EMBL" id="OR769219">
    <property type="protein sequence ID" value="WQJ51540.1"/>
    <property type="molecule type" value="Genomic_DNA"/>
</dbReference>
<sequence>MSNYTETILPDIKKIDIHPGMLFKCKVLTSCTSSNSEYSFANGIVMVDKYDRYFLMLICRTEFDANYDTNTGLWYDDFKRITFYGQPWYLHLDKYPNNFGLSPKLFVVTDIIFFGRHIYESNCDLYTIEKSIQKNYVYTPSLDCKCFKIQKYSEYTTDSPYKQLDRLREQNKI</sequence>
<evidence type="ECO:0000313" key="2">
    <source>
        <dbReference type="Proteomes" id="UP001348805"/>
    </source>
</evidence>
<reference evidence="1 2" key="1">
    <citation type="submission" date="2023-11" db="EMBL/GenBank/DDBJ databases">
        <authorList>
            <person name="Cook R."/>
            <person name="Crisci M."/>
            <person name="Pye H."/>
            <person name="Adriaenssens E."/>
            <person name="Santini J."/>
        </authorList>
    </citation>
    <scope>NUCLEOTIDE SEQUENCE [LARGE SCALE GENOMIC DNA]</scope>
    <source>
        <strain evidence="1">Lak_Megaphage_RVC_AP3_GC26</strain>
    </source>
</reference>
<accession>A0ABZ0Z3D7</accession>
<proteinExistence type="predicted"/>